<evidence type="ECO:0000313" key="2">
    <source>
        <dbReference type="EMBL" id="KAE8944383.1"/>
    </source>
</evidence>
<dbReference type="EMBL" id="QXGC01000093">
    <property type="protein sequence ID" value="KAE9250145.1"/>
    <property type="molecule type" value="Genomic_DNA"/>
</dbReference>
<evidence type="ECO:0000313" key="17">
    <source>
        <dbReference type="Proteomes" id="UP000441208"/>
    </source>
</evidence>
<evidence type="ECO:0000313" key="15">
    <source>
        <dbReference type="Proteomes" id="UP000440367"/>
    </source>
</evidence>
<evidence type="ECO:0000313" key="4">
    <source>
        <dbReference type="EMBL" id="KAE9130773.1"/>
    </source>
</evidence>
<evidence type="ECO:0000313" key="12">
    <source>
        <dbReference type="Proteomes" id="UP000429523"/>
    </source>
</evidence>
<keyword evidence="1" id="KW-1133">Transmembrane helix</keyword>
<dbReference type="Proteomes" id="UP000433483">
    <property type="component" value="Unassembled WGS sequence"/>
</dbReference>
<evidence type="ECO:0000313" key="3">
    <source>
        <dbReference type="EMBL" id="KAE9024828.1"/>
    </source>
</evidence>
<dbReference type="EMBL" id="QXFW01000109">
    <property type="protein sequence ID" value="KAE9024828.1"/>
    <property type="molecule type" value="Genomic_DNA"/>
</dbReference>
<dbReference type="EMBL" id="QXGA01000116">
    <property type="protein sequence ID" value="KAE9152185.1"/>
    <property type="molecule type" value="Genomic_DNA"/>
</dbReference>
<reference evidence="12 13" key="1">
    <citation type="submission" date="2018-08" db="EMBL/GenBank/DDBJ databases">
        <title>Genomic investigation of the strawberry pathogen Phytophthora fragariae indicates pathogenicity is determined by transcriptional variation in three key races.</title>
        <authorList>
            <person name="Adams T.M."/>
            <person name="Armitage A.D."/>
            <person name="Sobczyk M.K."/>
            <person name="Bates H.J."/>
            <person name="Dunwell J.M."/>
            <person name="Nellist C.F."/>
            <person name="Harrison R.J."/>
        </authorList>
    </citation>
    <scope>NUCLEOTIDE SEQUENCE [LARGE SCALE GENOMIC DNA]</scope>
    <source>
        <strain evidence="10 14">A4</strain>
        <strain evidence="8 15">BC-1</strain>
        <strain evidence="9 19">BC-23</strain>
        <strain evidence="7 13">NOV-27</strain>
        <strain evidence="6 16">NOV-5</strain>
        <strain evidence="4 17">NOV-71</strain>
        <strain evidence="11 20">NOV-77</strain>
        <strain evidence="2 12">NOV-9</strain>
        <strain evidence="5 21">ONT-3</strain>
        <strain evidence="3 18">SCRP245</strain>
    </source>
</reference>
<evidence type="ECO:0000313" key="9">
    <source>
        <dbReference type="EMBL" id="KAE9250145.1"/>
    </source>
</evidence>
<proteinExistence type="predicted"/>
<dbReference type="Proteomes" id="UP000460718">
    <property type="component" value="Unassembled WGS sequence"/>
</dbReference>
<dbReference type="Proteomes" id="UP000440732">
    <property type="component" value="Unassembled WGS sequence"/>
</dbReference>
<evidence type="ECO:0000313" key="13">
    <source>
        <dbReference type="Proteomes" id="UP000433483"/>
    </source>
</evidence>
<dbReference type="EMBL" id="QXFY01000119">
    <property type="protein sequence ID" value="KAE9356118.1"/>
    <property type="molecule type" value="Genomic_DNA"/>
</dbReference>
<evidence type="ECO:0000313" key="10">
    <source>
        <dbReference type="EMBL" id="KAE9324394.1"/>
    </source>
</evidence>
<evidence type="ECO:0000313" key="21">
    <source>
        <dbReference type="Proteomes" id="UP000488956"/>
    </source>
</evidence>
<organism evidence="7 13">
    <name type="scientific">Phytophthora fragariae</name>
    <dbReference type="NCBI Taxonomy" id="53985"/>
    <lineage>
        <taxon>Eukaryota</taxon>
        <taxon>Sar</taxon>
        <taxon>Stramenopiles</taxon>
        <taxon>Oomycota</taxon>
        <taxon>Peronosporomycetes</taxon>
        <taxon>Peronosporales</taxon>
        <taxon>Peronosporaceae</taxon>
        <taxon>Phytophthora</taxon>
    </lineage>
</organism>
<evidence type="ECO:0000313" key="6">
    <source>
        <dbReference type="EMBL" id="KAE9152185.1"/>
    </source>
</evidence>
<evidence type="ECO:0000313" key="16">
    <source>
        <dbReference type="Proteomes" id="UP000440732"/>
    </source>
</evidence>
<evidence type="ECO:0000313" key="8">
    <source>
        <dbReference type="EMBL" id="KAE9249713.1"/>
    </source>
</evidence>
<evidence type="ECO:0000313" key="11">
    <source>
        <dbReference type="EMBL" id="KAE9356118.1"/>
    </source>
</evidence>
<feature type="transmembrane region" description="Helical" evidence="1">
    <location>
        <begin position="57"/>
        <end position="81"/>
    </location>
</feature>
<sequence>MIAFVLLVECVPLQVPSAGWSENYGIWIRCAIICSVIAYTMLVELKNLIEDVTVSMLQTVFVLLCVVVGDIALCMAIAAYLAFPIPFMSIVMVPPLLAIVALSLRIAFGTQTFRKMISHHAQIFGFVLFIMAQATTLVIYPVYQVLFNAVANTKFELPVLFLLPILNIIMKNVVAESIDYMEDMMPESVILTVDFFNAVYMATCMQRTSSAVTVLTVMAVDIIRSVLTLQSLYGASYELQRQVHREMRRSGGRFNLLEVGCSICQNVDRFTRQDLSKI</sequence>
<evidence type="ECO:0000313" key="19">
    <source>
        <dbReference type="Proteomes" id="UP000476176"/>
    </source>
</evidence>
<evidence type="ECO:0000313" key="5">
    <source>
        <dbReference type="EMBL" id="KAE9131349.1"/>
    </source>
</evidence>
<evidence type="ECO:0000256" key="1">
    <source>
        <dbReference type="SAM" id="Phobius"/>
    </source>
</evidence>
<evidence type="ECO:0000313" key="18">
    <source>
        <dbReference type="Proteomes" id="UP000460718"/>
    </source>
</evidence>
<evidence type="ECO:0000313" key="7">
    <source>
        <dbReference type="EMBL" id="KAE9228508.1"/>
    </source>
</evidence>
<dbReference type="OrthoDB" id="125122at2759"/>
<gene>
    <name evidence="10" type="ORF">PF001_g3448</name>
    <name evidence="8" type="ORF">PF002_g5159</name>
    <name evidence="9" type="ORF">PF004_g3068</name>
    <name evidence="7" type="ORF">PF005_g4279</name>
    <name evidence="6" type="ORF">PF006_g3573</name>
    <name evidence="4" type="ORF">PF007_g4376</name>
    <name evidence="11" type="ORF">PF008_g3758</name>
    <name evidence="2" type="ORF">PF009_g5937</name>
    <name evidence="5" type="ORF">PF010_g3525</name>
    <name evidence="3" type="ORF">PF011_g3316</name>
</gene>
<dbReference type="Proteomes" id="UP000437068">
    <property type="component" value="Unassembled WGS sequence"/>
</dbReference>
<dbReference type="EMBL" id="QXGF01000207">
    <property type="protein sequence ID" value="KAE8944383.1"/>
    <property type="molecule type" value="Genomic_DNA"/>
</dbReference>
<evidence type="ECO:0000313" key="14">
    <source>
        <dbReference type="Proteomes" id="UP000437068"/>
    </source>
</evidence>
<dbReference type="EMBL" id="QXFZ01000139">
    <property type="protein sequence ID" value="KAE9130773.1"/>
    <property type="molecule type" value="Genomic_DNA"/>
</dbReference>
<dbReference type="Proteomes" id="UP000429523">
    <property type="component" value="Unassembled WGS sequence"/>
</dbReference>
<protein>
    <submittedName>
        <fullName evidence="7">Uncharacterized protein</fullName>
    </submittedName>
</protein>
<dbReference type="EMBL" id="QXFX01000111">
    <property type="protein sequence ID" value="KAE9131349.1"/>
    <property type="molecule type" value="Genomic_DNA"/>
</dbReference>
<dbReference type="Proteomes" id="UP000488956">
    <property type="component" value="Unassembled WGS sequence"/>
</dbReference>
<dbReference type="AlphaFoldDB" id="A0A6A3Z0X5"/>
<name>A0A6A3Z0X5_9STRA</name>
<feature type="transmembrane region" description="Helical" evidence="1">
    <location>
        <begin position="120"/>
        <end position="143"/>
    </location>
</feature>
<feature type="transmembrane region" description="Helical" evidence="1">
    <location>
        <begin position="155"/>
        <end position="174"/>
    </location>
</feature>
<comment type="caution">
    <text evidence="7">The sequence shown here is derived from an EMBL/GenBank/DDBJ whole genome shotgun (WGS) entry which is preliminary data.</text>
</comment>
<accession>A0A6A3Z0X5</accession>
<keyword evidence="1" id="KW-0472">Membrane</keyword>
<feature type="transmembrane region" description="Helical" evidence="1">
    <location>
        <begin position="87"/>
        <end position="108"/>
    </location>
</feature>
<dbReference type="EMBL" id="QXGB01000137">
    <property type="protein sequence ID" value="KAE9228508.1"/>
    <property type="molecule type" value="Genomic_DNA"/>
</dbReference>
<feature type="transmembrane region" description="Helical" evidence="1">
    <location>
        <begin position="26"/>
        <end position="45"/>
    </location>
</feature>
<dbReference type="Proteomes" id="UP000440367">
    <property type="component" value="Unassembled WGS sequence"/>
</dbReference>
<dbReference type="Proteomes" id="UP000476176">
    <property type="component" value="Unassembled WGS sequence"/>
</dbReference>
<dbReference type="Proteomes" id="UP000441208">
    <property type="component" value="Unassembled WGS sequence"/>
</dbReference>
<dbReference type="Proteomes" id="UP000486351">
    <property type="component" value="Unassembled WGS sequence"/>
</dbReference>
<keyword evidence="13" id="KW-1185">Reference proteome</keyword>
<dbReference type="EMBL" id="QXGE01000109">
    <property type="protein sequence ID" value="KAE9324394.1"/>
    <property type="molecule type" value="Genomic_DNA"/>
</dbReference>
<keyword evidence="1" id="KW-0812">Transmembrane</keyword>
<dbReference type="EMBL" id="QXGD01000166">
    <property type="protein sequence ID" value="KAE9249713.1"/>
    <property type="molecule type" value="Genomic_DNA"/>
</dbReference>
<evidence type="ECO:0000313" key="20">
    <source>
        <dbReference type="Proteomes" id="UP000486351"/>
    </source>
</evidence>